<protein>
    <submittedName>
        <fullName evidence="2">Uncharacterized protein</fullName>
    </submittedName>
</protein>
<gene>
    <name evidence="2" type="ORF">BU14_0192s0024</name>
</gene>
<dbReference type="Proteomes" id="UP000218209">
    <property type="component" value="Unassembled WGS sequence"/>
</dbReference>
<reference evidence="2 3" key="1">
    <citation type="submission" date="2017-03" db="EMBL/GenBank/DDBJ databases">
        <title>WGS assembly of Porphyra umbilicalis.</title>
        <authorList>
            <person name="Brawley S.H."/>
            <person name="Blouin N.A."/>
            <person name="Ficko-Blean E."/>
            <person name="Wheeler G.L."/>
            <person name="Lohr M."/>
            <person name="Goodson H.V."/>
            <person name="Jenkins J.W."/>
            <person name="Blaby-Haas C.E."/>
            <person name="Helliwell K.E."/>
            <person name="Chan C."/>
            <person name="Marriage T."/>
            <person name="Bhattacharya D."/>
            <person name="Klein A.S."/>
            <person name="Badis Y."/>
            <person name="Brodie J."/>
            <person name="Cao Y."/>
            <person name="Collen J."/>
            <person name="Dittami S.M."/>
            <person name="Gachon C.M."/>
            <person name="Green B.R."/>
            <person name="Karpowicz S."/>
            <person name="Kim J.W."/>
            <person name="Kudahl U."/>
            <person name="Lin S."/>
            <person name="Michel G."/>
            <person name="Mittag M."/>
            <person name="Olson B.J."/>
            <person name="Pangilinan J."/>
            <person name="Peng Y."/>
            <person name="Qiu H."/>
            <person name="Shu S."/>
            <person name="Singer J.T."/>
            <person name="Smith A.G."/>
            <person name="Sprecher B.N."/>
            <person name="Wagner V."/>
            <person name="Wang W."/>
            <person name="Wang Z.-Y."/>
            <person name="Yan J."/>
            <person name="Yarish C."/>
            <person name="Zoeuner-Riek S."/>
            <person name="Zhuang Y."/>
            <person name="Zou Y."/>
            <person name="Lindquist E.A."/>
            <person name="Grimwood J."/>
            <person name="Barry K."/>
            <person name="Rokhsar D.S."/>
            <person name="Schmutz J."/>
            <person name="Stiller J.W."/>
            <person name="Grossman A.R."/>
            <person name="Prochnik S.E."/>
        </authorList>
    </citation>
    <scope>NUCLEOTIDE SEQUENCE [LARGE SCALE GENOMIC DNA]</scope>
    <source>
        <strain evidence="2">4086291</strain>
    </source>
</reference>
<feature type="compositionally biased region" description="Basic and acidic residues" evidence="1">
    <location>
        <begin position="341"/>
        <end position="354"/>
    </location>
</feature>
<name>A0A1X6P6D2_PORUM</name>
<evidence type="ECO:0000256" key="1">
    <source>
        <dbReference type="SAM" id="MobiDB-lite"/>
    </source>
</evidence>
<organism evidence="2 3">
    <name type="scientific">Porphyra umbilicalis</name>
    <name type="common">Purple laver</name>
    <name type="synonym">Red alga</name>
    <dbReference type="NCBI Taxonomy" id="2786"/>
    <lineage>
        <taxon>Eukaryota</taxon>
        <taxon>Rhodophyta</taxon>
        <taxon>Bangiophyceae</taxon>
        <taxon>Bangiales</taxon>
        <taxon>Bangiaceae</taxon>
        <taxon>Porphyra</taxon>
    </lineage>
</organism>
<accession>A0A1X6P6D2</accession>
<evidence type="ECO:0000313" key="3">
    <source>
        <dbReference type="Proteomes" id="UP000218209"/>
    </source>
</evidence>
<dbReference type="EMBL" id="KV918868">
    <property type="protein sequence ID" value="OSX76407.1"/>
    <property type="molecule type" value="Genomic_DNA"/>
</dbReference>
<keyword evidence="3" id="KW-1185">Reference proteome</keyword>
<sequence>MEAQRAIRPGRLPWRCVPLPVAALHEDAVRPVLGRRVWPTVGHRHPSRSRLCTRRGRRWRCRSAGCSLGRHATGSGRSRGGSSKPGAEKLDALQVLRAHLALDRRHVRLVGPRQLVGARQRHDVRAALDQGGKVRFGHRVTIALLHRLHFLLLALLAVGRRHGRHLRRRPPVATIPHVGGRGRRHACRLYPNLYGPLRLAVSPGDGQVDEAKGASPRVYVATLGGGEGAVDNPAGRRVRSRRRRAWRTQKGEHKGFHGVHRLGRYAFSQRSTAELLFLSSRRHRLADPLDNDATTANLRARQCFGSRIGASQRSERDEGGAPKDTAVVPDGGDRRWRRHHPLADGGRDGRDSQVKRQRLYHQSASRGRGTGRLSVRRGGGGHTFHWCHRGQFCRWRWGDLYDRRHSRRRGDGIRHRDGR</sequence>
<evidence type="ECO:0000313" key="2">
    <source>
        <dbReference type="EMBL" id="OSX76407.1"/>
    </source>
</evidence>
<proteinExistence type="predicted"/>
<feature type="region of interest" description="Disordered" evidence="1">
    <location>
        <begin position="307"/>
        <end position="379"/>
    </location>
</feature>
<dbReference type="AlphaFoldDB" id="A0A1X6P6D2"/>